<feature type="transmembrane region" description="Helical" evidence="1">
    <location>
        <begin position="18"/>
        <end position="37"/>
    </location>
</feature>
<protein>
    <submittedName>
        <fullName evidence="2">Uncharacterized protein</fullName>
    </submittedName>
</protein>
<keyword evidence="1" id="KW-1133">Transmembrane helix</keyword>
<accession>A0A1J3DQ81</accession>
<feature type="transmembrane region" description="Helical" evidence="1">
    <location>
        <begin position="72"/>
        <end position="92"/>
    </location>
</feature>
<gene>
    <name evidence="2" type="ORF">GA_TR10922_c1_g1_i1_g.35267</name>
</gene>
<reference evidence="2" key="1">
    <citation type="submission" date="2016-07" db="EMBL/GenBank/DDBJ databases">
        <title>De novo transcriptome assembly of four accessions of the metal hyperaccumulator plant Noccaea caerulescens.</title>
        <authorList>
            <person name="Blande D."/>
            <person name="Halimaa P."/>
            <person name="Tervahauta A.I."/>
            <person name="Aarts M.G."/>
            <person name="Karenlampi S.O."/>
        </authorList>
    </citation>
    <scope>NUCLEOTIDE SEQUENCE</scope>
</reference>
<dbReference type="EMBL" id="GEVI01011025">
    <property type="protein sequence ID" value="JAU21295.1"/>
    <property type="molecule type" value="Transcribed_RNA"/>
</dbReference>
<keyword evidence="1" id="KW-0472">Membrane</keyword>
<dbReference type="AlphaFoldDB" id="A0A1J3DQ81"/>
<proteinExistence type="predicted"/>
<sequence>MSYSFLLHDEVVLELRDFFVLFFLWWCLFVFVSYLFVVRRLCWVSCPTVLTMGRPSLALNCTKEESVQRLSLVFFIFVWQLYACFLASYKFLQLETDVGIFICFIFFIF</sequence>
<evidence type="ECO:0000256" key="1">
    <source>
        <dbReference type="SAM" id="Phobius"/>
    </source>
</evidence>
<evidence type="ECO:0000313" key="2">
    <source>
        <dbReference type="EMBL" id="JAU21295.1"/>
    </source>
</evidence>
<keyword evidence="1" id="KW-0812">Transmembrane</keyword>
<name>A0A1J3DQ81_NOCCA</name>
<organism evidence="2">
    <name type="scientific">Noccaea caerulescens</name>
    <name type="common">Alpine penny-cress</name>
    <name type="synonym">Thlaspi caerulescens</name>
    <dbReference type="NCBI Taxonomy" id="107243"/>
    <lineage>
        <taxon>Eukaryota</taxon>
        <taxon>Viridiplantae</taxon>
        <taxon>Streptophyta</taxon>
        <taxon>Embryophyta</taxon>
        <taxon>Tracheophyta</taxon>
        <taxon>Spermatophyta</taxon>
        <taxon>Magnoliopsida</taxon>
        <taxon>eudicotyledons</taxon>
        <taxon>Gunneridae</taxon>
        <taxon>Pentapetalae</taxon>
        <taxon>rosids</taxon>
        <taxon>malvids</taxon>
        <taxon>Brassicales</taxon>
        <taxon>Brassicaceae</taxon>
        <taxon>Coluteocarpeae</taxon>
        <taxon>Noccaea</taxon>
    </lineage>
</organism>